<keyword evidence="5 6" id="KW-0472">Membrane</keyword>
<dbReference type="AlphaFoldDB" id="A0A1M6HZB7"/>
<dbReference type="PANTHER" id="PTHR42770">
    <property type="entry name" value="AMINO ACID TRANSPORTER-RELATED"/>
    <property type="match status" value="1"/>
</dbReference>
<feature type="transmembrane region" description="Helical" evidence="6">
    <location>
        <begin position="201"/>
        <end position="221"/>
    </location>
</feature>
<evidence type="ECO:0000256" key="5">
    <source>
        <dbReference type="ARBA" id="ARBA00023136"/>
    </source>
</evidence>
<dbReference type="GO" id="GO:0022857">
    <property type="term" value="F:transmembrane transporter activity"/>
    <property type="evidence" value="ECO:0007669"/>
    <property type="project" value="InterPro"/>
</dbReference>
<feature type="transmembrane region" description="Helical" evidence="6">
    <location>
        <begin position="131"/>
        <end position="148"/>
    </location>
</feature>
<evidence type="ECO:0000256" key="4">
    <source>
        <dbReference type="ARBA" id="ARBA00022989"/>
    </source>
</evidence>
<feature type="transmembrane region" description="Helical" evidence="6">
    <location>
        <begin position="12"/>
        <end position="29"/>
    </location>
</feature>
<reference evidence="7 8" key="1">
    <citation type="submission" date="2016-11" db="EMBL/GenBank/DDBJ databases">
        <authorList>
            <person name="Jaros S."/>
            <person name="Januszkiewicz K."/>
            <person name="Wedrychowicz H."/>
        </authorList>
    </citation>
    <scope>NUCLEOTIDE SEQUENCE [LARGE SCALE GENOMIC DNA]</scope>
    <source>
        <strain evidence="7 8">DSM 17477</strain>
    </source>
</reference>
<dbReference type="InterPro" id="IPR002293">
    <property type="entry name" value="AA/rel_permease1"/>
</dbReference>
<dbReference type="STRING" id="1121476.SAMN02745751_02143"/>
<evidence type="ECO:0000313" key="8">
    <source>
        <dbReference type="Proteomes" id="UP000184052"/>
    </source>
</evidence>
<evidence type="ECO:0000256" key="1">
    <source>
        <dbReference type="ARBA" id="ARBA00004651"/>
    </source>
</evidence>
<dbReference type="Pfam" id="PF13520">
    <property type="entry name" value="AA_permease_2"/>
    <property type="match status" value="1"/>
</dbReference>
<protein>
    <submittedName>
        <fullName evidence="7">Dimethylamine:proton symporter, ABT family</fullName>
    </submittedName>
</protein>
<name>A0A1M6HZB7_9FIRM</name>
<evidence type="ECO:0000256" key="2">
    <source>
        <dbReference type="ARBA" id="ARBA00022475"/>
    </source>
</evidence>
<feature type="transmembrane region" description="Helical" evidence="6">
    <location>
        <begin position="411"/>
        <end position="430"/>
    </location>
</feature>
<organism evidence="7 8">
    <name type="scientific">Dethiosulfatibacter aminovorans DSM 17477</name>
    <dbReference type="NCBI Taxonomy" id="1121476"/>
    <lineage>
        <taxon>Bacteria</taxon>
        <taxon>Bacillati</taxon>
        <taxon>Bacillota</taxon>
        <taxon>Tissierellia</taxon>
        <taxon>Dethiosulfatibacter</taxon>
    </lineage>
</organism>
<feature type="transmembrane region" description="Helical" evidence="6">
    <location>
        <begin position="333"/>
        <end position="353"/>
    </location>
</feature>
<comment type="subcellular location">
    <subcellularLocation>
        <location evidence="1">Cell membrane</location>
        <topology evidence="1">Multi-pass membrane protein</topology>
    </subcellularLocation>
</comment>
<dbReference type="InterPro" id="IPR050367">
    <property type="entry name" value="APC_superfamily"/>
</dbReference>
<keyword evidence="8" id="KW-1185">Reference proteome</keyword>
<evidence type="ECO:0000256" key="3">
    <source>
        <dbReference type="ARBA" id="ARBA00022692"/>
    </source>
</evidence>
<feature type="transmembrane region" description="Helical" evidence="6">
    <location>
        <begin position="359"/>
        <end position="381"/>
    </location>
</feature>
<feature type="transmembrane region" description="Helical" evidence="6">
    <location>
        <begin position="35"/>
        <end position="53"/>
    </location>
</feature>
<dbReference type="Gene3D" id="1.20.1740.10">
    <property type="entry name" value="Amino acid/polyamine transporter I"/>
    <property type="match status" value="1"/>
</dbReference>
<feature type="transmembrane region" description="Helical" evidence="6">
    <location>
        <begin position="89"/>
        <end position="111"/>
    </location>
</feature>
<dbReference type="OrthoDB" id="9762947at2"/>
<dbReference type="PIRSF" id="PIRSF006060">
    <property type="entry name" value="AA_transporter"/>
    <property type="match status" value="1"/>
</dbReference>
<accession>A0A1M6HZB7</accession>
<dbReference type="Proteomes" id="UP000184052">
    <property type="component" value="Unassembled WGS sequence"/>
</dbReference>
<proteinExistence type="predicted"/>
<keyword evidence="2" id="KW-1003">Cell membrane</keyword>
<sequence>MENKLQRNIDWKQGLSIALGVPLLIMPSIVYFTSYMYAFSILVWAISVGQGFFQNLAYAEMAVDFPDASGLPGYSQKILKSGGNRYSDFIGGFSAWSYWFAWSPILAIFTLSIKDFAVSVMPVLGNYPDKLVTLIIGTLIFFGMHMFNRKGLESGAVVGYILNIVSLLPLIVLAVAPFALGRVDMANITNNWMPADFTLDVKNILVIFGIFGMAQWSACAWETAAVYGPEYKDPKRDVVKALFSCGAICMVIFVLVQTVCIGLLGVDGVINSTEPPILTIAKMTFGSTGGIMSSIMLVAAMLMIIQTGFLGASRAMHSMASTNSLPKIFSRTNEYGVPVNAMISIIILNYGLIMLKSPSAILAASSLGYALANGISLYSYVKYKREKNNKSTKSGKENTKGLRVPRLWDKVIIAFAFVNIPLFLVGLVYLNSLDSGWSSTIVGVGVLALYVPLYKYSEKEKNMTNLTKTG</sequence>
<dbReference type="RefSeq" id="WP_073049578.1">
    <property type="nucleotide sequence ID" value="NZ_FQZL01000015.1"/>
</dbReference>
<feature type="transmembrane region" description="Helical" evidence="6">
    <location>
        <begin position="160"/>
        <end position="181"/>
    </location>
</feature>
<keyword evidence="4 6" id="KW-1133">Transmembrane helix</keyword>
<feature type="transmembrane region" description="Helical" evidence="6">
    <location>
        <begin position="241"/>
        <end position="266"/>
    </location>
</feature>
<dbReference type="PANTHER" id="PTHR42770:SF11">
    <property type="entry name" value="INNER MEMBRANE TRANSPORT PROTEIN YBAT"/>
    <property type="match status" value="1"/>
</dbReference>
<keyword evidence="3 6" id="KW-0812">Transmembrane</keyword>
<gene>
    <name evidence="7" type="ORF">SAMN02745751_02143</name>
</gene>
<evidence type="ECO:0000256" key="6">
    <source>
        <dbReference type="SAM" id="Phobius"/>
    </source>
</evidence>
<feature type="transmembrane region" description="Helical" evidence="6">
    <location>
        <begin position="436"/>
        <end position="454"/>
    </location>
</feature>
<dbReference type="EMBL" id="FQZL01000015">
    <property type="protein sequence ID" value="SHJ27513.1"/>
    <property type="molecule type" value="Genomic_DNA"/>
</dbReference>
<evidence type="ECO:0000313" key="7">
    <source>
        <dbReference type="EMBL" id="SHJ27513.1"/>
    </source>
</evidence>
<feature type="transmembrane region" description="Helical" evidence="6">
    <location>
        <begin position="291"/>
        <end position="312"/>
    </location>
</feature>
<dbReference type="GO" id="GO:0005886">
    <property type="term" value="C:plasma membrane"/>
    <property type="evidence" value="ECO:0007669"/>
    <property type="project" value="UniProtKB-SubCell"/>
</dbReference>